<dbReference type="InterPro" id="IPR036020">
    <property type="entry name" value="WW_dom_sf"/>
</dbReference>
<feature type="compositionally biased region" description="Low complexity" evidence="1">
    <location>
        <begin position="56"/>
        <end position="69"/>
    </location>
</feature>
<feature type="compositionally biased region" description="Polar residues" evidence="1">
    <location>
        <begin position="251"/>
        <end position="284"/>
    </location>
</feature>
<comment type="caution">
    <text evidence="3">The sequence shown here is derived from an EMBL/GenBank/DDBJ whole genome shotgun (WGS) entry which is preliminary data.</text>
</comment>
<feature type="domain" description="WW" evidence="2">
    <location>
        <begin position="17"/>
        <end position="51"/>
    </location>
</feature>
<evidence type="ECO:0000256" key="1">
    <source>
        <dbReference type="SAM" id="MobiDB-lite"/>
    </source>
</evidence>
<organism evidence="3 4">
    <name type="scientific">Penicillium vulpinum</name>
    <dbReference type="NCBI Taxonomy" id="29845"/>
    <lineage>
        <taxon>Eukaryota</taxon>
        <taxon>Fungi</taxon>
        <taxon>Dikarya</taxon>
        <taxon>Ascomycota</taxon>
        <taxon>Pezizomycotina</taxon>
        <taxon>Eurotiomycetes</taxon>
        <taxon>Eurotiomycetidae</taxon>
        <taxon>Eurotiales</taxon>
        <taxon>Aspergillaceae</taxon>
        <taxon>Penicillium</taxon>
    </lineage>
</organism>
<dbReference type="STRING" id="29845.A0A1V6RGA1"/>
<evidence type="ECO:0000313" key="4">
    <source>
        <dbReference type="Proteomes" id="UP000191518"/>
    </source>
</evidence>
<feature type="region of interest" description="Disordered" evidence="1">
    <location>
        <begin position="1"/>
        <end position="23"/>
    </location>
</feature>
<gene>
    <name evidence="3" type="ORF">PENVUL_c050G07378</name>
</gene>
<feature type="compositionally biased region" description="Polar residues" evidence="1">
    <location>
        <begin position="363"/>
        <end position="373"/>
    </location>
</feature>
<feature type="region of interest" description="Disordered" evidence="1">
    <location>
        <begin position="430"/>
        <end position="493"/>
    </location>
</feature>
<evidence type="ECO:0000259" key="2">
    <source>
        <dbReference type="PROSITE" id="PS50020"/>
    </source>
</evidence>
<dbReference type="InterPro" id="IPR001202">
    <property type="entry name" value="WW_dom"/>
</dbReference>
<protein>
    <recommendedName>
        <fullName evidence="2">WW domain-containing protein</fullName>
    </recommendedName>
</protein>
<accession>A0A1V6RGA1</accession>
<keyword evidence="4" id="KW-1185">Reference proteome</keyword>
<dbReference type="SUPFAM" id="SSF51045">
    <property type="entry name" value="WW domain"/>
    <property type="match status" value="1"/>
</dbReference>
<sequence length="493" mass="52987">MAPEAPADTAGPSSPPPQLPEGWLAQWEGVRRKWYYVQRTTGKSQWEIPTEPIVLTPSTTPTPSGAGPSQEPTSHPTSNSTRGMESVDTIAGGTYSAADSARISVGNRAHYVCNSLGSQIYGQSDNPIYGSSGVPGWYSNQTGQHLPGGYQQQLAANAAGYGPNSLQQGVVRQMNGGQPAFYGNQTHPGYQIPGPHHMGQSISSPAWGNNPGTYQGHSSGYNIPQHAQPFQGVSTDPAGLHIHQPPASWGITKNPQGQMQMTRSVGGDSVSQPQWQLESQQGHSNAPGEGVPMNLHPSTLPKPFFGSYSPHQDAEPSSGEFVRRASNPTLVREGQAYQTSMESFPNHSPHAIAEQGRFGQGQPGTRSHSQHSSMDPLLQGFSPLQHVQSQYQQQHMIRTQTGSHQVNLTQGHQQYHNPLVQVGANQYLSQHQFGPGSGPAGFPETAQAHQVPYHQSSHYPEHREQTQGETGRSSESHFVSGPWASTPPSAGQL</sequence>
<proteinExistence type="predicted"/>
<feature type="compositionally biased region" description="Polar residues" evidence="1">
    <location>
        <begin position="70"/>
        <end position="83"/>
    </location>
</feature>
<dbReference type="AlphaFoldDB" id="A0A1V6RGA1"/>
<dbReference type="CDD" id="cd00201">
    <property type="entry name" value="WW"/>
    <property type="match status" value="1"/>
</dbReference>
<dbReference type="Gene3D" id="2.20.70.10">
    <property type="match status" value="1"/>
</dbReference>
<feature type="region of interest" description="Disordered" evidence="1">
    <location>
        <begin position="194"/>
        <end position="327"/>
    </location>
</feature>
<name>A0A1V6RGA1_9EURO</name>
<dbReference type="PROSITE" id="PS50020">
    <property type="entry name" value="WW_DOMAIN_2"/>
    <property type="match status" value="1"/>
</dbReference>
<dbReference type="EMBL" id="MDYP01000050">
    <property type="protein sequence ID" value="OQE00524.1"/>
    <property type="molecule type" value="Genomic_DNA"/>
</dbReference>
<feature type="compositionally biased region" description="Polar residues" evidence="1">
    <location>
        <begin position="467"/>
        <end position="477"/>
    </location>
</feature>
<reference evidence="4" key="1">
    <citation type="journal article" date="2017" name="Nat. Microbiol.">
        <title>Global analysis of biosynthetic gene clusters reveals vast potential of secondary metabolite production in Penicillium species.</title>
        <authorList>
            <person name="Nielsen J.C."/>
            <person name="Grijseels S."/>
            <person name="Prigent S."/>
            <person name="Ji B."/>
            <person name="Dainat J."/>
            <person name="Nielsen K.F."/>
            <person name="Frisvad J.C."/>
            <person name="Workman M."/>
            <person name="Nielsen J."/>
        </authorList>
    </citation>
    <scope>NUCLEOTIDE SEQUENCE [LARGE SCALE GENOMIC DNA]</scope>
    <source>
        <strain evidence="4">IBT 29486</strain>
    </source>
</reference>
<dbReference type="SMART" id="SM00456">
    <property type="entry name" value="WW"/>
    <property type="match status" value="1"/>
</dbReference>
<feature type="region of interest" description="Disordered" evidence="1">
    <location>
        <begin position="46"/>
        <end position="86"/>
    </location>
</feature>
<feature type="compositionally biased region" description="Polar residues" evidence="1">
    <location>
        <begin position="200"/>
        <end position="222"/>
    </location>
</feature>
<evidence type="ECO:0000313" key="3">
    <source>
        <dbReference type="EMBL" id="OQE00524.1"/>
    </source>
</evidence>
<feature type="region of interest" description="Disordered" evidence="1">
    <location>
        <begin position="340"/>
        <end position="378"/>
    </location>
</feature>
<dbReference type="PROSITE" id="PS01159">
    <property type="entry name" value="WW_DOMAIN_1"/>
    <property type="match status" value="1"/>
</dbReference>
<dbReference type="Pfam" id="PF00397">
    <property type="entry name" value="WW"/>
    <property type="match status" value="1"/>
</dbReference>
<dbReference type="Proteomes" id="UP000191518">
    <property type="component" value="Unassembled WGS sequence"/>
</dbReference>